<feature type="region of interest" description="Disordered" evidence="2">
    <location>
        <begin position="1"/>
        <end position="24"/>
    </location>
</feature>
<keyword evidence="5" id="KW-1185">Reference proteome</keyword>
<dbReference type="Gene3D" id="3.20.20.100">
    <property type="entry name" value="NADP-dependent oxidoreductase domain"/>
    <property type="match status" value="1"/>
</dbReference>
<dbReference type="InterPro" id="IPR050523">
    <property type="entry name" value="AKR_Detox_Biosynth"/>
</dbReference>
<sequence>MNNPEAGAHAAGTQAAGSSTPAHRTLGHSGLSVSAVGLGCNNFGGRLDQAATTAVVRRALDAGITLFDTADIYGNRGGSEEMLGRALGPERRNIILASKFGLDMGDGQQGARPEYIRRALEASLRRLGTDYLDLYQLHTPDPHTPIEDTLGTLNDLVQQGLVRAIGVSNMPAADVRAADALARRHGWARFTSCQDEHSLLVRDIETDLIPAARDLNLGLLPYFPLASGLLTGKYHAGQPLPDGARITGSQGAQDRYLTPRNWTVVENLRTFAQAQGHTLLELAFSWLLSFPETSSVIAGATRPEQIDANVAASWTLTADERAEVDRITRG</sequence>
<evidence type="ECO:0000256" key="2">
    <source>
        <dbReference type="SAM" id="MobiDB-lite"/>
    </source>
</evidence>
<protein>
    <submittedName>
        <fullName evidence="4">Aldo/keto reductase</fullName>
    </submittedName>
</protein>
<gene>
    <name evidence="4" type="ORF">GCM10008937_01210</name>
</gene>
<dbReference type="Pfam" id="PF00248">
    <property type="entry name" value="Aldo_ket_red"/>
    <property type="match status" value="1"/>
</dbReference>
<dbReference type="PANTHER" id="PTHR43364">
    <property type="entry name" value="NADH-SPECIFIC METHYLGLYOXAL REDUCTASE-RELATED"/>
    <property type="match status" value="1"/>
</dbReference>
<accession>A0ABN1BHE4</accession>
<dbReference type="SUPFAM" id="SSF51430">
    <property type="entry name" value="NAD(P)-linked oxidoreductase"/>
    <property type="match status" value="1"/>
</dbReference>
<feature type="domain" description="NADP-dependent oxidoreductase" evidence="3">
    <location>
        <begin position="36"/>
        <end position="327"/>
    </location>
</feature>
<name>A0ABN1BHE4_9DEIO</name>
<dbReference type="InterPro" id="IPR023210">
    <property type="entry name" value="NADP_OxRdtase_dom"/>
</dbReference>
<organism evidence="4 5">
    <name type="scientific">Deinococcus depolymerans</name>
    <dbReference type="NCBI Taxonomy" id="392408"/>
    <lineage>
        <taxon>Bacteria</taxon>
        <taxon>Thermotogati</taxon>
        <taxon>Deinococcota</taxon>
        <taxon>Deinococci</taxon>
        <taxon>Deinococcales</taxon>
        <taxon>Deinococcaceae</taxon>
        <taxon>Deinococcus</taxon>
    </lineage>
</organism>
<dbReference type="Proteomes" id="UP001500191">
    <property type="component" value="Unassembled WGS sequence"/>
</dbReference>
<evidence type="ECO:0000259" key="3">
    <source>
        <dbReference type="Pfam" id="PF00248"/>
    </source>
</evidence>
<dbReference type="RefSeq" id="WP_343754952.1">
    <property type="nucleotide sequence ID" value="NZ_BAAADB010000003.1"/>
</dbReference>
<evidence type="ECO:0000256" key="1">
    <source>
        <dbReference type="ARBA" id="ARBA00023002"/>
    </source>
</evidence>
<comment type="caution">
    <text evidence="4">The sequence shown here is derived from an EMBL/GenBank/DDBJ whole genome shotgun (WGS) entry which is preliminary data.</text>
</comment>
<evidence type="ECO:0000313" key="4">
    <source>
        <dbReference type="EMBL" id="GAA0497912.1"/>
    </source>
</evidence>
<dbReference type="PANTHER" id="PTHR43364:SF4">
    <property type="entry name" value="NAD(P)-LINKED OXIDOREDUCTASE SUPERFAMILY PROTEIN"/>
    <property type="match status" value="1"/>
</dbReference>
<reference evidence="4 5" key="1">
    <citation type="journal article" date="2019" name="Int. J. Syst. Evol. Microbiol.">
        <title>The Global Catalogue of Microorganisms (GCM) 10K type strain sequencing project: providing services to taxonomists for standard genome sequencing and annotation.</title>
        <authorList>
            <consortium name="The Broad Institute Genomics Platform"/>
            <consortium name="The Broad Institute Genome Sequencing Center for Infectious Disease"/>
            <person name="Wu L."/>
            <person name="Ma J."/>
        </authorList>
    </citation>
    <scope>NUCLEOTIDE SEQUENCE [LARGE SCALE GENOMIC DNA]</scope>
    <source>
        <strain evidence="4 5">JCM 14368</strain>
    </source>
</reference>
<feature type="compositionally biased region" description="Low complexity" evidence="2">
    <location>
        <begin position="1"/>
        <end position="22"/>
    </location>
</feature>
<proteinExistence type="predicted"/>
<dbReference type="PRINTS" id="PR00069">
    <property type="entry name" value="ALDKETRDTASE"/>
</dbReference>
<dbReference type="InterPro" id="IPR020471">
    <property type="entry name" value="AKR"/>
</dbReference>
<evidence type="ECO:0000313" key="5">
    <source>
        <dbReference type="Proteomes" id="UP001500191"/>
    </source>
</evidence>
<dbReference type="EMBL" id="BAAADB010000003">
    <property type="protein sequence ID" value="GAA0497912.1"/>
    <property type="molecule type" value="Genomic_DNA"/>
</dbReference>
<keyword evidence="1" id="KW-0560">Oxidoreductase</keyword>
<dbReference type="InterPro" id="IPR036812">
    <property type="entry name" value="NAD(P)_OxRdtase_dom_sf"/>
</dbReference>